<dbReference type="Gene3D" id="2.40.128.150">
    <property type="entry name" value="Cysteine proteinases"/>
    <property type="match status" value="1"/>
</dbReference>
<dbReference type="InterPro" id="IPR001447">
    <property type="entry name" value="Arylamine_N-AcTrfase"/>
</dbReference>
<dbReference type="STRING" id="137658.SAMN05216186_1015"/>
<dbReference type="PANTHER" id="PTHR11786">
    <property type="entry name" value="N-HYDROXYARYLAMINE O-ACETYLTRANSFERASE"/>
    <property type="match status" value="1"/>
</dbReference>
<dbReference type="Pfam" id="PF00797">
    <property type="entry name" value="Acetyltransf_2"/>
    <property type="match status" value="1"/>
</dbReference>
<dbReference type="Proteomes" id="UP000198706">
    <property type="component" value="Unassembled WGS sequence"/>
</dbReference>
<dbReference type="PANTHER" id="PTHR11786:SF0">
    <property type="entry name" value="ARYLAMINE N-ACETYLTRANSFERASE 4-RELATED"/>
    <property type="match status" value="1"/>
</dbReference>
<keyword evidence="4" id="KW-1185">Reference proteome</keyword>
<evidence type="ECO:0000256" key="2">
    <source>
        <dbReference type="RuleBase" id="RU003452"/>
    </source>
</evidence>
<dbReference type="InterPro" id="IPR038765">
    <property type="entry name" value="Papain-like_cys_pep_sf"/>
</dbReference>
<organism evidence="3 4">
    <name type="scientific">Pseudomonas indica</name>
    <dbReference type="NCBI Taxonomy" id="137658"/>
    <lineage>
        <taxon>Bacteria</taxon>
        <taxon>Pseudomonadati</taxon>
        <taxon>Pseudomonadota</taxon>
        <taxon>Gammaproteobacteria</taxon>
        <taxon>Pseudomonadales</taxon>
        <taxon>Pseudomonadaceae</taxon>
        <taxon>Pseudomonas</taxon>
    </lineage>
</organism>
<dbReference type="Gene3D" id="3.30.2140.10">
    <property type="entry name" value="Arylamine N-acetyltransferase"/>
    <property type="match status" value="1"/>
</dbReference>
<comment type="similarity">
    <text evidence="1 2">Belongs to the arylamine N-acetyltransferase family.</text>
</comment>
<evidence type="ECO:0000313" key="3">
    <source>
        <dbReference type="EMBL" id="SDJ26397.1"/>
    </source>
</evidence>
<dbReference type="AlphaFoldDB" id="A0A1G8SB20"/>
<protein>
    <submittedName>
        <fullName evidence="3">N-hydroxyarylamine O-acetyltransferase</fullName>
    </submittedName>
</protein>
<name>A0A1G8SB20_9PSED</name>
<reference evidence="3 4" key="1">
    <citation type="submission" date="2016-10" db="EMBL/GenBank/DDBJ databases">
        <authorList>
            <person name="de Groot N.N."/>
        </authorList>
    </citation>
    <scope>NUCLEOTIDE SEQUENCE [LARGE SCALE GENOMIC DNA]</scope>
    <source>
        <strain evidence="3 4">JCM 21544</strain>
    </source>
</reference>
<dbReference type="RefSeq" id="WP_084339338.1">
    <property type="nucleotide sequence ID" value="NZ_FNFD01000001.1"/>
</dbReference>
<dbReference type="GO" id="GO:0016407">
    <property type="term" value="F:acetyltransferase activity"/>
    <property type="evidence" value="ECO:0007669"/>
    <property type="project" value="InterPro"/>
</dbReference>
<dbReference type="PRINTS" id="PR01543">
    <property type="entry name" value="ANATRNSFRASE"/>
</dbReference>
<proteinExistence type="inferred from homology"/>
<dbReference type="EMBL" id="FNFD01000001">
    <property type="protein sequence ID" value="SDJ26397.1"/>
    <property type="molecule type" value="Genomic_DNA"/>
</dbReference>
<dbReference type="SUPFAM" id="SSF54001">
    <property type="entry name" value="Cysteine proteinases"/>
    <property type="match status" value="1"/>
</dbReference>
<gene>
    <name evidence="3" type="ORF">SAMN05216186_1015</name>
</gene>
<keyword evidence="3" id="KW-0808">Transferase</keyword>
<evidence type="ECO:0000256" key="1">
    <source>
        <dbReference type="ARBA" id="ARBA00006547"/>
    </source>
</evidence>
<sequence>MDHTPDLAAYFDRIGYRGDPQPTLDTLRQLHVLHTEAIPFENLSPFLGEPVELDQPALEDKLIHRGRGGYCYEHNLLFSRMLQALGFEVAGLAARVRLNQPDHVQTPRTHMLLRVRLDEGDYLADVGFGGLTQTAPLKLVPDVEQATPHEPFRLIHTDGLYTLQALVAGDWRTLYQFDLQEQQLPDYQLASWYLSHHPQSHFVTGLMLARTEPGLRHALHNNRYTLHHLGGASEKRELASVDELLDVLQTQFRIRLPETPGMRDKLERLLATEPS</sequence>
<accession>A0A1G8SB20</accession>
<evidence type="ECO:0000313" key="4">
    <source>
        <dbReference type="Proteomes" id="UP000198706"/>
    </source>
</evidence>